<evidence type="ECO:0000259" key="4">
    <source>
        <dbReference type="PROSITE" id="PS01124"/>
    </source>
</evidence>
<accession>A0AAU7G7P9</accession>
<dbReference type="PANTHER" id="PTHR46796">
    <property type="entry name" value="HTH-TYPE TRANSCRIPTIONAL ACTIVATOR RHAS-RELATED"/>
    <property type="match status" value="1"/>
</dbReference>
<dbReference type="SMART" id="SM00342">
    <property type="entry name" value="HTH_ARAC"/>
    <property type="match status" value="1"/>
</dbReference>
<dbReference type="InterPro" id="IPR046532">
    <property type="entry name" value="DUF6597"/>
</dbReference>
<dbReference type="AlphaFoldDB" id="A0AAU7G7P9"/>
<dbReference type="Pfam" id="PF20240">
    <property type="entry name" value="DUF6597"/>
    <property type="match status" value="1"/>
</dbReference>
<reference evidence="5" key="1">
    <citation type="submission" date="2024-05" db="EMBL/GenBank/DDBJ databases">
        <title>The Natural Products Discovery Center: Release of the First 8490 Sequenced Strains for Exploring Actinobacteria Biosynthetic Diversity.</title>
        <authorList>
            <person name="Kalkreuter E."/>
            <person name="Kautsar S.A."/>
            <person name="Yang D."/>
            <person name="Bader C.D."/>
            <person name="Teijaro C.N."/>
            <person name="Fluegel L."/>
            <person name="Davis C.M."/>
            <person name="Simpson J.R."/>
            <person name="Lauterbach L."/>
            <person name="Steele A.D."/>
            <person name="Gui C."/>
            <person name="Meng S."/>
            <person name="Li G."/>
            <person name="Viehrig K."/>
            <person name="Ye F."/>
            <person name="Su P."/>
            <person name="Kiefer A.F."/>
            <person name="Nichols A."/>
            <person name="Cepeda A.J."/>
            <person name="Yan W."/>
            <person name="Fan B."/>
            <person name="Jiang Y."/>
            <person name="Adhikari A."/>
            <person name="Zheng C.-J."/>
            <person name="Schuster L."/>
            <person name="Cowan T.M."/>
            <person name="Smanski M.J."/>
            <person name="Chevrette M.G."/>
            <person name="de Carvalho L.P.S."/>
            <person name="Shen B."/>
        </authorList>
    </citation>
    <scope>NUCLEOTIDE SEQUENCE</scope>
    <source>
        <strain evidence="5">NPDC080035</strain>
    </source>
</reference>
<dbReference type="EMBL" id="CP157390">
    <property type="protein sequence ID" value="XBM46704.1"/>
    <property type="molecule type" value="Genomic_DNA"/>
</dbReference>
<dbReference type="GO" id="GO:0003700">
    <property type="term" value="F:DNA-binding transcription factor activity"/>
    <property type="evidence" value="ECO:0007669"/>
    <property type="project" value="InterPro"/>
</dbReference>
<evidence type="ECO:0000256" key="1">
    <source>
        <dbReference type="ARBA" id="ARBA00023015"/>
    </source>
</evidence>
<dbReference type="RefSeq" id="WP_348786686.1">
    <property type="nucleotide sequence ID" value="NZ_CP157390.1"/>
</dbReference>
<evidence type="ECO:0000256" key="3">
    <source>
        <dbReference type="ARBA" id="ARBA00023163"/>
    </source>
</evidence>
<dbReference type="InterPro" id="IPR009057">
    <property type="entry name" value="Homeodomain-like_sf"/>
</dbReference>
<evidence type="ECO:0000256" key="2">
    <source>
        <dbReference type="ARBA" id="ARBA00023125"/>
    </source>
</evidence>
<sequence>MSQTTAAGPRSKGLLTPHAGAPVTVERRFPGEAAAAFARHYWLPRWRLTAGTDIRQAVLEYPTANLVVEPDAVLLHRASRGLSTRTLRGEGWAFGVMLRPGTARGWTGASLRGLPAALPATALVPEAAAAIAAASAPIRERMDAGDDSGAIDAFEAAITGLPAPGADAELVDAIVATVEDDRELLRVEQLADRFDLSVRSLQRLVAGHIGFGPKWLIQRYRLQEAAAALRSDAPPPIGLLAAELGYADQAHFTREFRAVVGSTPGAYAAQVAAEREAAR</sequence>
<dbReference type="PANTHER" id="PTHR46796:SF15">
    <property type="entry name" value="BLL1074 PROTEIN"/>
    <property type="match status" value="1"/>
</dbReference>
<evidence type="ECO:0000313" key="5">
    <source>
        <dbReference type="EMBL" id="XBM46704.1"/>
    </source>
</evidence>
<dbReference type="SUPFAM" id="SSF46689">
    <property type="entry name" value="Homeodomain-like"/>
    <property type="match status" value="1"/>
</dbReference>
<feature type="domain" description="HTH araC/xylS-type" evidence="4">
    <location>
        <begin position="168"/>
        <end position="270"/>
    </location>
</feature>
<keyword evidence="1" id="KW-0805">Transcription regulation</keyword>
<dbReference type="InterPro" id="IPR018060">
    <property type="entry name" value="HTH_AraC"/>
</dbReference>
<dbReference type="PROSITE" id="PS01124">
    <property type="entry name" value="HTH_ARAC_FAMILY_2"/>
    <property type="match status" value="1"/>
</dbReference>
<dbReference type="GO" id="GO:0043565">
    <property type="term" value="F:sequence-specific DNA binding"/>
    <property type="evidence" value="ECO:0007669"/>
    <property type="project" value="InterPro"/>
</dbReference>
<keyword evidence="3" id="KW-0804">Transcription</keyword>
<protein>
    <submittedName>
        <fullName evidence="5">Helix-turn-helix domain-containing protein</fullName>
    </submittedName>
</protein>
<gene>
    <name evidence="5" type="ORF">AAME72_11440</name>
</gene>
<dbReference type="InterPro" id="IPR050204">
    <property type="entry name" value="AraC_XylS_family_regulators"/>
</dbReference>
<organism evidence="5">
    <name type="scientific">Leifsonia sp. NPDC080035</name>
    <dbReference type="NCBI Taxonomy" id="3143936"/>
    <lineage>
        <taxon>Bacteria</taxon>
        <taxon>Bacillati</taxon>
        <taxon>Actinomycetota</taxon>
        <taxon>Actinomycetes</taxon>
        <taxon>Micrococcales</taxon>
        <taxon>Microbacteriaceae</taxon>
        <taxon>Leifsonia</taxon>
    </lineage>
</organism>
<dbReference type="Pfam" id="PF12833">
    <property type="entry name" value="HTH_18"/>
    <property type="match status" value="1"/>
</dbReference>
<name>A0AAU7G7P9_9MICO</name>
<keyword evidence="2" id="KW-0238">DNA-binding</keyword>
<dbReference type="Gene3D" id="1.10.10.60">
    <property type="entry name" value="Homeodomain-like"/>
    <property type="match status" value="1"/>
</dbReference>
<proteinExistence type="predicted"/>